<dbReference type="InterPro" id="IPR029060">
    <property type="entry name" value="PIN-like_dom_sf"/>
</dbReference>
<dbReference type="SUPFAM" id="SSF88723">
    <property type="entry name" value="PIN domain-like"/>
    <property type="match status" value="1"/>
</dbReference>
<evidence type="ECO:0000313" key="4">
    <source>
        <dbReference type="Proteomes" id="UP001497525"/>
    </source>
</evidence>
<organism evidence="3 4">
    <name type="scientific">Calicophoron daubneyi</name>
    <name type="common">Rumen fluke</name>
    <name type="synonym">Paramphistomum daubneyi</name>
    <dbReference type="NCBI Taxonomy" id="300641"/>
    <lineage>
        <taxon>Eukaryota</taxon>
        <taxon>Metazoa</taxon>
        <taxon>Spiralia</taxon>
        <taxon>Lophotrochozoa</taxon>
        <taxon>Platyhelminthes</taxon>
        <taxon>Trematoda</taxon>
        <taxon>Digenea</taxon>
        <taxon>Plagiorchiida</taxon>
        <taxon>Pronocephalata</taxon>
        <taxon>Paramphistomoidea</taxon>
        <taxon>Paramphistomidae</taxon>
        <taxon>Calicophoron</taxon>
    </lineage>
</organism>
<evidence type="ECO:0000259" key="2">
    <source>
        <dbReference type="Pfam" id="PF00752"/>
    </source>
</evidence>
<evidence type="ECO:0000256" key="1">
    <source>
        <dbReference type="ARBA" id="ARBA00007398"/>
    </source>
</evidence>
<gene>
    <name evidence="3" type="ORF">CDAUBV1_LOCUS15357</name>
</gene>
<dbReference type="InterPro" id="IPR026832">
    <property type="entry name" value="Asteroid"/>
</dbReference>
<dbReference type="Gene3D" id="3.40.50.1010">
    <property type="entry name" value="5'-nuclease"/>
    <property type="match status" value="1"/>
</dbReference>
<dbReference type="GO" id="GO:0004518">
    <property type="term" value="F:nuclease activity"/>
    <property type="evidence" value="ECO:0007669"/>
    <property type="project" value="InterPro"/>
</dbReference>
<comment type="similarity">
    <text evidence="1">Belongs to the asteroid family.</text>
</comment>
<dbReference type="InterPro" id="IPR006085">
    <property type="entry name" value="XPG_DNA_repair_N"/>
</dbReference>
<proteinExistence type="inferred from homology"/>
<comment type="caution">
    <text evidence="3">The sequence shown here is derived from an EMBL/GenBank/DDBJ whole genome shotgun (WGS) entry which is preliminary data.</text>
</comment>
<dbReference type="Proteomes" id="UP001497525">
    <property type="component" value="Unassembled WGS sequence"/>
</dbReference>
<dbReference type="AlphaFoldDB" id="A0AAV2TS29"/>
<dbReference type="PANTHER" id="PTHR15665">
    <property type="entry name" value="ASTEROID PROTEIN"/>
    <property type="match status" value="1"/>
</dbReference>
<evidence type="ECO:0000313" key="3">
    <source>
        <dbReference type="EMBL" id="CAL5140182.1"/>
    </source>
</evidence>
<sequence length="740" mass="83450">MGVRGLSSYISGNAGNFKEYELHNSLLVIDAENYINYCYRSSPLLRHYGGEYMDFTVYVRIFLKLLGKCRITPIFVFDGCHDKEGTKLDTLLRRNMDRIQDLKRFLLHAQAPLDPDTISDVPDILPKLTNTVFVEILRECNIYHVACEREADVHIAELAALLDCPLLSNDSDFYIFRPPNPENYRYIPLNSLSSQCKRAGTRCPSCVAASMDCFSLSCSVFVPGGPSLKRVCPSLLPLLAVLVGNDFMSAIRLPASVQTILNRRSTSGLSFNARRIDALIEWLGGFGDDTTTPLREVLSSYAEEDLKTITNQLTHGVSGYTVNPEDEGLDLAKFLNLKYPISMPHPEPCSPQTSLEVGSGKISGLLEATRSIQRILPQFGESYRRVSPKYVGDGIHCRWPTLLVRQYRNMSCSTALLDCLYVHSGSVLRILFEDLRLPQSVYVVNEHLRQVQYNLLLKLEASLNNTSKLCGLEGSAVVEHKRDCDKMRKFLVPVSPLTFPLNALPSTAFCEMFSHEMHLNLRSDIKPVELQGLIATLILWIRHSQFATNSGSCLNTSPVGLAFTACALVNCARLVPVSKDSTSLERRSAELCEYYITCANAAKSDCFQFTNDGRLSIELVHQLNELQLVFLELKHFVALLDALLVHYTQSTVSSSNIPAPSTQYLAFWPSWFVFPSGRLLYWLSKLFSVIHPSERMNCMVNLWIPRLFCMSDSREQRRLETILHQFQWLVRVVDAQVAYT</sequence>
<name>A0AAV2TS29_CALDB</name>
<feature type="domain" description="XPG N-terminal" evidence="2">
    <location>
        <begin position="1"/>
        <end position="95"/>
    </location>
</feature>
<dbReference type="EMBL" id="CAXLJL010000711">
    <property type="protein sequence ID" value="CAL5140182.1"/>
    <property type="molecule type" value="Genomic_DNA"/>
</dbReference>
<reference evidence="3" key="1">
    <citation type="submission" date="2024-06" db="EMBL/GenBank/DDBJ databases">
        <authorList>
            <person name="Liu X."/>
            <person name="Lenzi L."/>
            <person name="Haldenby T S."/>
            <person name="Uol C."/>
        </authorList>
    </citation>
    <scope>NUCLEOTIDE SEQUENCE</scope>
</reference>
<dbReference type="PANTHER" id="PTHR15665:SF1">
    <property type="entry name" value="PROTEIN ASTEROID HOMOLOG 1"/>
    <property type="match status" value="1"/>
</dbReference>
<accession>A0AAV2TS29</accession>
<protein>
    <recommendedName>
        <fullName evidence="2">XPG N-terminal domain-containing protein</fullName>
    </recommendedName>
</protein>
<dbReference type="Pfam" id="PF00752">
    <property type="entry name" value="XPG_N"/>
    <property type="match status" value="1"/>
</dbReference>